<dbReference type="GeneID" id="111244366"/>
<dbReference type="SUPFAM" id="SSF49764">
    <property type="entry name" value="HSP20-like chaperones"/>
    <property type="match status" value="1"/>
</dbReference>
<reference evidence="2" key="1">
    <citation type="submission" date="2021-01" db="UniProtKB">
        <authorList>
            <consortium name="EnsemblMetazoa"/>
        </authorList>
    </citation>
    <scope>IDENTIFICATION</scope>
</reference>
<dbReference type="InterPro" id="IPR008978">
    <property type="entry name" value="HSP20-like_chaperone"/>
</dbReference>
<protein>
    <recommendedName>
        <fullName evidence="1">SHSP domain-containing protein</fullName>
    </recommendedName>
</protein>
<accession>A0A7M7JFN8</accession>
<keyword evidence="3" id="KW-1185">Reference proteome</keyword>
<dbReference type="AlphaFoldDB" id="A0A7M7JFN8"/>
<dbReference type="KEGG" id="vde:111244366"/>
<dbReference type="CDD" id="cd06526">
    <property type="entry name" value="metazoan_ACD"/>
    <property type="match status" value="1"/>
</dbReference>
<dbReference type="EnsemblMetazoa" id="XM_022791395">
    <property type="protein sequence ID" value="XP_022647130"/>
    <property type="gene ID" value="LOC111244366"/>
</dbReference>
<dbReference type="Gene3D" id="2.60.40.790">
    <property type="match status" value="1"/>
</dbReference>
<sequence length="198" mass="22404">MSSDSACNRSHDGDRSVAHWTPFSMASPVSIIGWFDNQVSRLQEDLFRHRFFDMPEIPQVVFDPQRRSRLFDALFSPSVEEYDTMPSFRTNPSKNQIECQLPTGCGDFFRPEDVEVNVSGRNVEFKARREQKSADGHSYAVREVRRMVTVPETADINGLHAEFAPNGKLMISAPLLTPPKAIEQPKATAPVPIKINRL</sequence>
<evidence type="ECO:0000313" key="3">
    <source>
        <dbReference type="Proteomes" id="UP000594260"/>
    </source>
</evidence>
<evidence type="ECO:0000259" key="1">
    <source>
        <dbReference type="Pfam" id="PF00011"/>
    </source>
</evidence>
<dbReference type="Proteomes" id="UP000594260">
    <property type="component" value="Unplaced"/>
</dbReference>
<dbReference type="RefSeq" id="XP_022647130.1">
    <property type="nucleotide sequence ID" value="XM_022791395.1"/>
</dbReference>
<dbReference type="InterPro" id="IPR001436">
    <property type="entry name" value="Alpha-crystallin/sHSP_animal"/>
</dbReference>
<dbReference type="GO" id="GO:0009408">
    <property type="term" value="P:response to heat"/>
    <property type="evidence" value="ECO:0007669"/>
    <property type="project" value="UniProtKB-ARBA"/>
</dbReference>
<dbReference type="InParanoid" id="A0A7M7JFN8"/>
<dbReference type="PANTHER" id="PTHR45640">
    <property type="entry name" value="HEAT SHOCK PROTEIN HSP-12.2-RELATED"/>
    <property type="match status" value="1"/>
</dbReference>
<evidence type="ECO:0000313" key="2">
    <source>
        <dbReference type="EnsemblMetazoa" id="XP_022647130"/>
    </source>
</evidence>
<dbReference type="InterPro" id="IPR002068">
    <property type="entry name" value="A-crystallin/Hsp20_dom"/>
</dbReference>
<feature type="domain" description="SHSP" evidence="1">
    <location>
        <begin position="109"/>
        <end position="184"/>
    </location>
</feature>
<proteinExistence type="predicted"/>
<dbReference type="Pfam" id="PF00011">
    <property type="entry name" value="HSP20"/>
    <property type="match status" value="1"/>
</dbReference>
<organism evidence="2 3">
    <name type="scientific">Varroa destructor</name>
    <name type="common">Honeybee mite</name>
    <dbReference type="NCBI Taxonomy" id="109461"/>
    <lineage>
        <taxon>Eukaryota</taxon>
        <taxon>Metazoa</taxon>
        <taxon>Ecdysozoa</taxon>
        <taxon>Arthropoda</taxon>
        <taxon>Chelicerata</taxon>
        <taxon>Arachnida</taxon>
        <taxon>Acari</taxon>
        <taxon>Parasitiformes</taxon>
        <taxon>Mesostigmata</taxon>
        <taxon>Gamasina</taxon>
        <taxon>Dermanyssoidea</taxon>
        <taxon>Varroidae</taxon>
        <taxon>Varroa</taxon>
    </lineage>
</organism>
<dbReference type="PANTHER" id="PTHR45640:SF26">
    <property type="entry name" value="RE23625P"/>
    <property type="match status" value="1"/>
</dbReference>
<name>A0A7M7JFN8_VARDE</name>
<dbReference type="OrthoDB" id="6508395at2759"/>